<dbReference type="EMBL" id="GDHC01007499">
    <property type="protein sequence ID" value="JAQ11130.1"/>
    <property type="molecule type" value="Transcribed_RNA"/>
</dbReference>
<gene>
    <name evidence="3" type="primary">ypjH</name>
    <name evidence="3" type="ORF">CM83_2762</name>
    <name evidence="4" type="ORF">g.957</name>
</gene>
<evidence type="ECO:0000313" key="3">
    <source>
        <dbReference type="EMBL" id="JAG16260.1"/>
    </source>
</evidence>
<keyword evidence="1" id="KW-0328">Glycosyltransferase</keyword>
<reference evidence="3" key="1">
    <citation type="journal article" date="2014" name="PLoS ONE">
        <title>Transcriptome-Based Identification of ABC Transporters in the Western Tarnished Plant Bug Lygus hesperus.</title>
        <authorList>
            <person name="Hull J.J."/>
            <person name="Chaney K."/>
            <person name="Geib S.M."/>
            <person name="Fabrick J.A."/>
            <person name="Brent C.S."/>
            <person name="Walsh D."/>
            <person name="Lavine L.C."/>
        </authorList>
    </citation>
    <scope>NUCLEOTIDE SEQUENCE</scope>
</reference>
<dbReference type="GO" id="GO:0016757">
    <property type="term" value="F:glycosyltransferase activity"/>
    <property type="evidence" value="ECO:0007669"/>
    <property type="project" value="UniProtKB-KW"/>
</dbReference>
<evidence type="ECO:0000259" key="2">
    <source>
        <dbReference type="Pfam" id="PF00534"/>
    </source>
</evidence>
<dbReference type="Gene3D" id="3.40.50.2000">
    <property type="entry name" value="Glycogen Phosphorylase B"/>
    <property type="match status" value="1"/>
</dbReference>
<accession>A0A0A9XGQ1</accession>
<reference evidence="4" key="3">
    <citation type="journal article" date="2016" name="Gigascience">
        <title>De novo construction of an expanded transcriptome assembly for the western tarnished plant bug, Lygus hesperus.</title>
        <authorList>
            <person name="Tassone E.E."/>
            <person name="Geib S.M."/>
            <person name="Hall B."/>
            <person name="Fabrick J.A."/>
            <person name="Brent C.S."/>
            <person name="Hull J.J."/>
        </authorList>
    </citation>
    <scope>NUCLEOTIDE SEQUENCE</scope>
</reference>
<dbReference type="AlphaFoldDB" id="A0A0A9XGQ1"/>
<name>A0A0A9XGQ1_LYGHE</name>
<dbReference type="SUPFAM" id="SSF53756">
    <property type="entry name" value="UDP-Glycosyltransferase/glycogen phosphorylase"/>
    <property type="match status" value="1"/>
</dbReference>
<evidence type="ECO:0000256" key="1">
    <source>
        <dbReference type="ARBA" id="ARBA00022676"/>
    </source>
</evidence>
<reference evidence="3" key="2">
    <citation type="submission" date="2014-07" db="EMBL/GenBank/DDBJ databases">
        <authorList>
            <person name="Hull J."/>
        </authorList>
    </citation>
    <scope>NUCLEOTIDE SEQUENCE</scope>
</reference>
<sequence>MYTVADLGLFPSKDEPFGLVFIECMACGTPVIGAKSGGPLDFVTEDVGTLIDEGTNDEVSKRVYEAVIRALNEDWKTSKGSKCKEYAMSKFSLNAQAETML</sequence>
<dbReference type="Pfam" id="PF00534">
    <property type="entry name" value="Glycos_transf_1"/>
    <property type="match status" value="1"/>
</dbReference>
<protein>
    <submittedName>
        <fullName evidence="3">Putative glycosyltransferase ypjH</fullName>
    </submittedName>
</protein>
<dbReference type="PANTHER" id="PTHR45947">
    <property type="entry name" value="SULFOQUINOVOSYL TRANSFERASE SQD2"/>
    <property type="match status" value="1"/>
</dbReference>
<dbReference type="InterPro" id="IPR001296">
    <property type="entry name" value="Glyco_trans_1"/>
</dbReference>
<evidence type="ECO:0000313" key="4">
    <source>
        <dbReference type="EMBL" id="JAQ11130.1"/>
    </source>
</evidence>
<proteinExistence type="predicted"/>
<feature type="domain" description="Glycosyl transferase family 1" evidence="2">
    <location>
        <begin position="1"/>
        <end position="66"/>
    </location>
</feature>
<keyword evidence="3" id="KW-0808">Transferase</keyword>
<organism evidence="3">
    <name type="scientific">Lygus hesperus</name>
    <name type="common">Western plant bug</name>
    <dbReference type="NCBI Taxonomy" id="30085"/>
    <lineage>
        <taxon>Eukaryota</taxon>
        <taxon>Metazoa</taxon>
        <taxon>Ecdysozoa</taxon>
        <taxon>Arthropoda</taxon>
        <taxon>Hexapoda</taxon>
        <taxon>Insecta</taxon>
        <taxon>Pterygota</taxon>
        <taxon>Neoptera</taxon>
        <taxon>Paraneoptera</taxon>
        <taxon>Hemiptera</taxon>
        <taxon>Heteroptera</taxon>
        <taxon>Panheteroptera</taxon>
        <taxon>Cimicomorpha</taxon>
        <taxon>Miridae</taxon>
        <taxon>Mirini</taxon>
        <taxon>Lygus</taxon>
    </lineage>
</organism>
<dbReference type="InterPro" id="IPR050194">
    <property type="entry name" value="Glycosyltransferase_grp1"/>
</dbReference>
<dbReference type="EMBL" id="GBHO01027344">
    <property type="protein sequence ID" value="JAG16260.1"/>
    <property type="molecule type" value="Transcribed_RNA"/>
</dbReference>
<dbReference type="PANTHER" id="PTHR45947:SF3">
    <property type="entry name" value="SULFOQUINOVOSYL TRANSFERASE SQD2"/>
    <property type="match status" value="1"/>
</dbReference>